<dbReference type="Gene3D" id="2.60.40.10">
    <property type="entry name" value="Immunoglobulins"/>
    <property type="match status" value="1"/>
</dbReference>
<dbReference type="InterPro" id="IPR036415">
    <property type="entry name" value="Lamin_tail_dom_sf"/>
</dbReference>
<feature type="signal peptide" evidence="8">
    <location>
        <begin position="1"/>
        <end position="22"/>
    </location>
</feature>
<dbReference type="InterPro" id="IPR019931">
    <property type="entry name" value="LPXTG_anchor"/>
</dbReference>
<keyword evidence="4 8" id="KW-0732">Signal</keyword>
<dbReference type="PANTHER" id="PTHR43143">
    <property type="entry name" value="METALLOPHOSPHOESTERASE, CALCINEURIN SUPERFAMILY"/>
    <property type="match status" value="1"/>
</dbReference>
<dbReference type="Proteomes" id="UP001597451">
    <property type="component" value="Unassembled WGS sequence"/>
</dbReference>
<evidence type="ECO:0000256" key="8">
    <source>
        <dbReference type="SAM" id="SignalP"/>
    </source>
</evidence>
<keyword evidence="7" id="KW-1133">Transmembrane helix</keyword>
<evidence type="ECO:0000256" key="1">
    <source>
        <dbReference type="ARBA" id="ARBA00004168"/>
    </source>
</evidence>
<name>A0ABW5Q1V0_9BACI</name>
<evidence type="ECO:0000256" key="5">
    <source>
        <dbReference type="ARBA" id="ARBA00023088"/>
    </source>
</evidence>
<dbReference type="InterPro" id="IPR051918">
    <property type="entry name" value="STPP_CPPED1"/>
</dbReference>
<feature type="compositionally biased region" description="Polar residues" evidence="6">
    <location>
        <begin position="1918"/>
        <end position="1933"/>
    </location>
</feature>
<feature type="region of interest" description="Disordered" evidence="6">
    <location>
        <begin position="1293"/>
        <end position="1317"/>
    </location>
</feature>
<dbReference type="SUPFAM" id="SSF56300">
    <property type="entry name" value="Metallo-dependent phosphatases"/>
    <property type="match status" value="1"/>
</dbReference>
<evidence type="ECO:0000259" key="10">
    <source>
        <dbReference type="PROSITE" id="PS51841"/>
    </source>
</evidence>
<feature type="region of interest" description="Disordered" evidence="6">
    <location>
        <begin position="1837"/>
        <end position="1942"/>
    </location>
</feature>
<dbReference type="EMBL" id="JBHUMX010000036">
    <property type="protein sequence ID" value="MFD2629471.1"/>
    <property type="molecule type" value="Genomic_DNA"/>
</dbReference>
<evidence type="ECO:0000259" key="9">
    <source>
        <dbReference type="PROSITE" id="PS50847"/>
    </source>
</evidence>
<keyword evidence="5" id="KW-0572">Peptidoglycan-anchor</keyword>
<proteinExistence type="predicted"/>
<evidence type="ECO:0000256" key="7">
    <source>
        <dbReference type="SAM" id="Phobius"/>
    </source>
</evidence>
<feature type="compositionally biased region" description="Low complexity" evidence="6">
    <location>
        <begin position="351"/>
        <end position="365"/>
    </location>
</feature>
<dbReference type="InterPro" id="IPR013783">
    <property type="entry name" value="Ig-like_fold"/>
</dbReference>
<evidence type="ECO:0000256" key="3">
    <source>
        <dbReference type="ARBA" id="ARBA00022525"/>
    </source>
</evidence>
<dbReference type="NCBIfam" id="TIGR01167">
    <property type="entry name" value="LPXTG_anchor"/>
    <property type="match status" value="1"/>
</dbReference>
<feature type="chain" id="PRO_5046873666" evidence="8">
    <location>
        <begin position="23"/>
        <end position="1974"/>
    </location>
</feature>
<keyword evidence="2" id="KW-0134">Cell wall</keyword>
<keyword evidence="12" id="KW-1185">Reference proteome</keyword>
<feature type="domain" description="LTD" evidence="10">
    <location>
        <begin position="650"/>
        <end position="837"/>
    </location>
</feature>
<feature type="domain" description="Gram-positive cocci surface proteins LPxTG" evidence="9">
    <location>
        <begin position="1942"/>
        <end position="1974"/>
    </location>
</feature>
<evidence type="ECO:0000256" key="6">
    <source>
        <dbReference type="SAM" id="MobiDB-lite"/>
    </source>
</evidence>
<dbReference type="PANTHER" id="PTHR43143:SF5">
    <property type="entry name" value="SECRETED PROTEIN"/>
    <property type="match status" value="1"/>
</dbReference>
<dbReference type="RefSeq" id="WP_379562263.1">
    <property type="nucleotide sequence ID" value="NZ_JBHUMX010000036.1"/>
</dbReference>
<keyword evidence="3" id="KW-0964">Secreted</keyword>
<evidence type="ECO:0000256" key="4">
    <source>
        <dbReference type="ARBA" id="ARBA00022729"/>
    </source>
</evidence>
<dbReference type="Gene3D" id="3.60.21.10">
    <property type="match status" value="1"/>
</dbReference>
<evidence type="ECO:0000313" key="12">
    <source>
        <dbReference type="Proteomes" id="UP001597451"/>
    </source>
</evidence>
<feature type="region of interest" description="Disordered" evidence="6">
    <location>
        <begin position="210"/>
        <end position="233"/>
    </location>
</feature>
<evidence type="ECO:0000313" key="11">
    <source>
        <dbReference type="EMBL" id="MFD2629471.1"/>
    </source>
</evidence>
<feature type="compositionally biased region" description="Acidic residues" evidence="6">
    <location>
        <begin position="1851"/>
        <end position="1868"/>
    </location>
</feature>
<evidence type="ECO:0000256" key="2">
    <source>
        <dbReference type="ARBA" id="ARBA00022512"/>
    </source>
</evidence>
<feature type="region of interest" description="Disordered" evidence="6">
    <location>
        <begin position="320"/>
        <end position="365"/>
    </location>
</feature>
<comment type="subcellular location">
    <subcellularLocation>
        <location evidence="1">Secreted</location>
        <location evidence="1">Cell wall</location>
        <topology evidence="1">Peptidoglycan-anchor</topology>
    </subcellularLocation>
</comment>
<reference evidence="12" key="1">
    <citation type="journal article" date="2019" name="Int. J. Syst. Evol. Microbiol.">
        <title>The Global Catalogue of Microorganisms (GCM) 10K type strain sequencing project: providing services to taxonomists for standard genome sequencing and annotation.</title>
        <authorList>
            <consortium name="The Broad Institute Genomics Platform"/>
            <consortium name="The Broad Institute Genome Sequencing Center for Infectious Disease"/>
            <person name="Wu L."/>
            <person name="Ma J."/>
        </authorList>
    </citation>
    <scope>NUCLEOTIDE SEQUENCE [LARGE SCALE GENOMIC DNA]</scope>
    <source>
        <strain evidence="12">TISTR 1858</strain>
    </source>
</reference>
<protein>
    <submittedName>
        <fullName evidence="11">Ig-like domain-containing protein</fullName>
    </submittedName>
</protein>
<keyword evidence="7" id="KW-0472">Membrane</keyword>
<dbReference type="PROSITE" id="PS51841">
    <property type="entry name" value="LTD"/>
    <property type="match status" value="1"/>
</dbReference>
<feature type="compositionally biased region" description="Basic and acidic residues" evidence="6">
    <location>
        <begin position="1898"/>
        <end position="1917"/>
    </location>
</feature>
<dbReference type="Pfam" id="PF17957">
    <property type="entry name" value="Big_7"/>
    <property type="match status" value="1"/>
</dbReference>
<comment type="caution">
    <text evidence="11">The sequence shown here is derived from an EMBL/GenBank/DDBJ whole genome shotgun (WGS) entry which is preliminary data.</text>
</comment>
<keyword evidence="7" id="KW-0812">Transmembrane</keyword>
<gene>
    <name evidence="11" type="ORF">ACFSUN_11835</name>
</gene>
<organism evidence="11 12">
    <name type="scientific">Oceanobacillus kapialis</name>
    <dbReference type="NCBI Taxonomy" id="481353"/>
    <lineage>
        <taxon>Bacteria</taxon>
        <taxon>Bacillati</taxon>
        <taxon>Bacillota</taxon>
        <taxon>Bacilli</taxon>
        <taxon>Bacillales</taxon>
        <taxon>Bacillaceae</taxon>
        <taxon>Oceanobacillus</taxon>
    </lineage>
</organism>
<feature type="transmembrane region" description="Helical" evidence="7">
    <location>
        <begin position="1949"/>
        <end position="1969"/>
    </location>
</feature>
<dbReference type="SUPFAM" id="SSF74853">
    <property type="entry name" value="Lamin A/C globular tail domain"/>
    <property type="match status" value="1"/>
</dbReference>
<sequence length="1974" mass="221580">MFRMKRILILFLCFFIVFTPYANTVNALVAETQDENKMPILFTEVYPNDKSNRTIDGAGENDLYEFVEIYNNSNEELDLNSKYQLRYDYISNSKGLRVESVNAEKEVVIPANSPAVLWIERTTSNITGAAAEVTVDDFRAYHNIPEDVPVYMLKGQDGLNNKDRGFYIKNKDTDEEVSRVHYSSEDVGDGLSLHTKVPRNGTELATFQQRGETSPGIVQPEQLVPPVNNEPTVDHQPVESIEQEKDFKITTKAVDVDGDAISINVSYKNSEMEAYKQGDMEENDGEFTFTVPSEEVKGNTISYFFSVSDAEATVKTEEYEVTVTKPIEEEPTPTEPTQPENPSKPDPSEDPNNTEPNENNFFFTEVYPNDKNNKHIDGAGNADLYEFVEVYNKGDEALNFNEYYKIRYDWRSGTKDLTVTVADNADDLNVTIPANSPAVLWVHRSSVSGNAADLTEADFREYHGVPANIPVFKVREQDGLPNASDRSFYITQKDDSKAIISEIRFTEGDSSDGKSYHTRFPQEGYTANPYIRMGTPTPGTVEAEQLIPSDNNKPSITPKKINEIDPTKDFTVQANVTDIDGGDLTVKLYHRSNPYGEFSEVDMTPNGDGTYEYTVASKELGSLVFEYYIEASDGEAIVESEIIDVNVKGEESGETPRILITEMTPNPNGDYRKGSGNHYEYMEIYNNSDEILNLNGHTLFYLYPNDAAAPKKWTINQDTAIEPHSTALIWFAKEAIRDGYASVEDFNIHYNTDIDESDVIVFDNADSSDFNLPNSLNRGFAFSSSDSLDDMIVEAWYDASTNGPDRMIHDIRNSSVRYHYPESGKAMERLDTRAHSNPGNLDAGQVPELENQDIVAPTIEHDQPFYRIEQGKDYQVTISSDEALEKAILTYGSAEEQLTDYTNEVEMELVKNTDGTYTYAADLNINALGRHRYMVVTEDASGNETKVPYNSRGNPLTVIEGEVSTDLPEPGLSLTQEEMVNGKVSFYAYGKNGMDEANVIFGGDVLTGVKALPGPVELNFQGGGIDFIYQASASAINANEERDYFTRIIPSYVDGAWYTYDLSQSYFVADEKVSIHSGSENVPYDLDVHEEHFNKTNFDDFNVVNLHLVLPDGSVIKPDNVKSYLGNLNQTEQLYRDNVSYVFGDGGAPTNTNLNKPMKSDFIFNIPEEKKTATYYEVDTSNYQDGIYEVSLKQNNKQTETVNITVDNTKPVINGFEDGLGNVYTNGSTLKGDIHLSVDAEDNLSGVDRVEAFLDGEKVEYPFESTTADLDAGTYELEVHVYDGAGNVTSDRTTFGVDPEKPENPREPAPNDFDKDVEDNTTLKAKVTDPSGDDMDVTFKEGKKYDFAGEEAIEGYSYVADREPPLTNAPNGETVLSDDDKEKIAFEDGEYLANDSTSGFPYHRFEVEVDEELTEGDTVEVYWKGKTFPNRIVTMYAWDYQNEEWIAQTSSTGDAAESDITLTAEVDKEHFIRDGKIQAMIQDEVEDPNAPFSMLWMTDTQYYAESYPYIWDGLGDWTVEEYQNGQFEYMVHTGDIVNVADSDEQWEVANRNLQKFDDANVPYGVLAGNHDAIIDGVDYSYYHKYVGADRYEDNPWYGGSMDNNRNHYDLMSFGGHDFIILYLGFGTEDTPETIAWANEVLEKHADRNAILGMHAYLEYDATLSNMSQTVFDEIIVPNENVKMVLGGHYHGVTKRISEIPNEDGTTRQVLEMLADYQGGPNGGDGYVRYLDFNPTAGTVSINTYSPILDDYHFFDPEDEEFTVDFQFTDINKRVATDYFSVNVYQDEVIGVDKDVASGDIASTEWSGLQPNETYYWYMDITDEYNSTRRSEIFRFTTADFEPVEDPALPEVPDEGDGNQEPEQPDTDDGQPNTPQPGGDNGAGIEKPGENNDNNTDNTNKEPIDKIEENPKKVDKDNNTSSNQENDNAQNPPVNTDKDGNELPNTATTMFNWLLAGFVLLVSGTLILFIRRKRV</sequence>
<accession>A0ABW5Q1V0</accession>
<dbReference type="PROSITE" id="PS50847">
    <property type="entry name" value="GRAM_POS_ANCHORING"/>
    <property type="match status" value="1"/>
</dbReference>
<dbReference type="InterPro" id="IPR001322">
    <property type="entry name" value="Lamin_tail_dom"/>
</dbReference>
<dbReference type="InterPro" id="IPR029052">
    <property type="entry name" value="Metallo-depent_PP-like"/>
</dbReference>